<evidence type="ECO:0000256" key="3">
    <source>
        <dbReference type="ARBA" id="ARBA00022692"/>
    </source>
</evidence>
<proteinExistence type="inferred from homology"/>
<evidence type="ECO:0000256" key="6">
    <source>
        <dbReference type="SAM" id="Phobius"/>
    </source>
</evidence>
<dbReference type="GO" id="GO:0005886">
    <property type="term" value="C:plasma membrane"/>
    <property type="evidence" value="ECO:0007669"/>
    <property type="project" value="TreeGrafter"/>
</dbReference>
<feature type="domain" description="GtrA/DPMS transmembrane" evidence="7">
    <location>
        <begin position="11"/>
        <end position="126"/>
    </location>
</feature>
<evidence type="ECO:0000256" key="1">
    <source>
        <dbReference type="ARBA" id="ARBA00004141"/>
    </source>
</evidence>
<evidence type="ECO:0000259" key="7">
    <source>
        <dbReference type="Pfam" id="PF04138"/>
    </source>
</evidence>
<sequence length="137" mass="15807">MKSVSAQGIWFTLVGGAAAAMHFLCLVVLVQYAHFLPVLANPLAFLCAFVISFTGHYYLTFSLTRHTWFQALWRWLFSSIAGFMINQILFMAGIHWFGNQAYWWLWFIVTLIVTVLSFILGKFWAFNEKAHNETSND</sequence>
<keyword evidence="3 6" id="KW-0812">Transmembrane</keyword>
<dbReference type="PANTHER" id="PTHR38459:SF1">
    <property type="entry name" value="PROPHAGE BACTOPRENOL-LINKED GLUCOSE TRANSLOCASE HOMOLOG"/>
    <property type="match status" value="1"/>
</dbReference>
<evidence type="ECO:0000256" key="4">
    <source>
        <dbReference type="ARBA" id="ARBA00022989"/>
    </source>
</evidence>
<dbReference type="GO" id="GO:0000271">
    <property type="term" value="P:polysaccharide biosynthetic process"/>
    <property type="evidence" value="ECO:0007669"/>
    <property type="project" value="InterPro"/>
</dbReference>
<dbReference type="InterPro" id="IPR051401">
    <property type="entry name" value="GtrA_CellWall_Glycosyl"/>
</dbReference>
<organism evidence="8 9">
    <name type="scientific">Snodgrassella alvi SCGC AB-598-J21</name>
    <dbReference type="NCBI Taxonomy" id="1385367"/>
    <lineage>
        <taxon>Bacteria</taxon>
        <taxon>Pseudomonadati</taxon>
        <taxon>Pseudomonadota</taxon>
        <taxon>Betaproteobacteria</taxon>
        <taxon>Neisseriales</taxon>
        <taxon>Neisseriaceae</taxon>
        <taxon>Snodgrassella</taxon>
    </lineage>
</organism>
<feature type="transmembrane region" description="Helical" evidence="6">
    <location>
        <begin position="71"/>
        <end position="97"/>
    </location>
</feature>
<reference evidence="8 9" key="1">
    <citation type="journal article" date="2014" name="PLoS Genet.">
        <title>Hidden diversity in honey bee gut symbionts detected by single-cell genomics.</title>
        <authorList>
            <person name="Engel P."/>
            <person name="Stepanauskas R."/>
            <person name="Moran N."/>
        </authorList>
    </citation>
    <scope>NUCLEOTIDE SEQUENCE [LARGE SCALE GENOMIC DNA]</scope>
    <source>
        <strain evidence="8 9">SCGC AB-598-J21</strain>
    </source>
</reference>
<comment type="similarity">
    <text evidence="2">Belongs to the GtrA family.</text>
</comment>
<keyword evidence="5 6" id="KW-0472">Membrane</keyword>
<dbReference type="PANTHER" id="PTHR38459">
    <property type="entry name" value="PROPHAGE BACTOPRENOL-LINKED GLUCOSE TRANSLOCASE HOMOLOG"/>
    <property type="match status" value="1"/>
</dbReference>
<comment type="caution">
    <text evidence="8">The sequence shown here is derived from an EMBL/GenBank/DDBJ whole genome shotgun (WGS) entry which is preliminary data.</text>
</comment>
<feature type="transmembrane region" description="Helical" evidence="6">
    <location>
        <begin position="103"/>
        <end position="125"/>
    </location>
</feature>
<gene>
    <name evidence="8" type="ORF">SASC598J21_014390</name>
</gene>
<accession>A0A074V6B7</accession>
<dbReference type="Proteomes" id="UP000027644">
    <property type="component" value="Unassembled WGS sequence"/>
</dbReference>
<dbReference type="EMBL" id="AVQL01000445">
    <property type="protein sequence ID" value="KEQ00751.1"/>
    <property type="molecule type" value="Genomic_DNA"/>
</dbReference>
<protein>
    <submittedName>
        <fullName evidence="8">Putative membrane protein</fullName>
    </submittedName>
</protein>
<feature type="transmembrane region" description="Helical" evidence="6">
    <location>
        <begin position="9"/>
        <end position="33"/>
    </location>
</feature>
<name>A0A074V6B7_9NEIS</name>
<dbReference type="Pfam" id="PF04138">
    <property type="entry name" value="GtrA_DPMS_TM"/>
    <property type="match status" value="1"/>
</dbReference>
<evidence type="ECO:0000256" key="5">
    <source>
        <dbReference type="ARBA" id="ARBA00023136"/>
    </source>
</evidence>
<evidence type="ECO:0000313" key="8">
    <source>
        <dbReference type="EMBL" id="KEQ00751.1"/>
    </source>
</evidence>
<evidence type="ECO:0000256" key="2">
    <source>
        <dbReference type="ARBA" id="ARBA00009399"/>
    </source>
</evidence>
<comment type="subcellular location">
    <subcellularLocation>
        <location evidence="1">Membrane</location>
        <topology evidence="1">Multi-pass membrane protein</topology>
    </subcellularLocation>
</comment>
<dbReference type="InterPro" id="IPR007267">
    <property type="entry name" value="GtrA_DPMS_TM"/>
</dbReference>
<dbReference type="AlphaFoldDB" id="A0A074V6B7"/>
<evidence type="ECO:0000313" key="9">
    <source>
        <dbReference type="Proteomes" id="UP000027644"/>
    </source>
</evidence>
<keyword evidence="4 6" id="KW-1133">Transmembrane helix</keyword>
<feature type="transmembrane region" description="Helical" evidence="6">
    <location>
        <begin position="39"/>
        <end position="59"/>
    </location>
</feature>